<dbReference type="Gene3D" id="1.25.40.10">
    <property type="entry name" value="Tetratricopeptide repeat domain"/>
    <property type="match status" value="1"/>
</dbReference>
<evidence type="ECO:0008006" key="3">
    <source>
        <dbReference type="Google" id="ProtNLM"/>
    </source>
</evidence>
<dbReference type="InterPro" id="IPR011990">
    <property type="entry name" value="TPR-like_helical_dom_sf"/>
</dbReference>
<evidence type="ECO:0000313" key="2">
    <source>
        <dbReference type="Proteomes" id="UP001062738"/>
    </source>
</evidence>
<proteinExistence type="predicted"/>
<organism evidence="1 2">
    <name type="scientific">Fusobacterium simiae</name>
    <dbReference type="NCBI Taxonomy" id="855"/>
    <lineage>
        <taxon>Bacteria</taxon>
        <taxon>Fusobacteriati</taxon>
        <taxon>Fusobacteriota</taxon>
        <taxon>Fusobacteriia</taxon>
        <taxon>Fusobacteriales</taxon>
        <taxon>Fusobacteriaceae</taxon>
        <taxon>Fusobacterium</taxon>
    </lineage>
</organism>
<sequence length="304" mass="36111">MSKTTEKLQKELQKFLDKNYKEGMSEEERQHLISEFITQYNFKENKFILNEKTAETSDNFMELATEANDEKLALKYARKALKLDKDNLDAKLLIADLVSTSQIDMLKRFEKILKHGDEIMLKNGYMNEENIGNFWLILETRPYMRVKYQYIDVLKESGMIGAATSECEDMIKLCQNDNLGVRHILMALYAFMENEEKALALYKKYSAHEESPILISLSILYYRKRNLKKSLEYLKKLEKINKDTKKFFRDVIYDKIENYPEQMSDLGYRPYTGEELFVFFNNNSYLFTTGGYFEWAYDELKKKK</sequence>
<accession>A0ABT4DMM7</accession>
<keyword evidence="2" id="KW-1185">Reference proteome</keyword>
<evidence type="ECO:0000313" key="1">
    <source>
        <dbReference type="EMBL" id="MCY7008539.1"/>
    </source>
</evidence>
<gene>
    <name evidence="1" type="ORF">OCK72_07800</name>
</gene>
<name>A0ABT4DMM7_FUSSI</name>
<comment type="caution">
    <text evidence="1">The sequence shown here is derived from an EMBL/GenBank/DDBJ whole genome shotgun (WGS) entry which is preliminary data.</text>
</comment>
<dbReference type="Proteomes" id="UP001062738">
    <property type="component" value="Unassembled WGS sequence"/>
</dbReference>
<reference evidence="1" key="1">
    <citation type="submission" date="2022-09" db="EMBL/GenBank/DDBJ databases">
        <authorList>
            <person name="Zoaiter M."/>
        </authorList>
    </citation>
    <scope>NUCLEOTIDE SEQUENCE</scope>
    <source>
        <strain evidence="1">DSM 19848</strain>
    </source>
</reference>
<protein>
    <recommendedName>
        <fullName evidence="3">Tetratricopeptide repeat protein</fullName>
    </recommendedName>
</protein>
<dbReference type="EMBL" id="JAOXXL010000022">
    <property type="protein sequence ID" value="MCY7008539.1"/>
    <property type="molecule type" value="Genomic_DNA"/>
</dbReference>
<dbReference type="RefSeq" id="WP_265152403.1">
    <property type="nucleotide sequence ID" value="NZ_JAOXXL010000022.1"/>
</dbReference>
<dbReference type="SUPFAM" id="SSF81901">
    <property type="entry name" value="HCP-like"/>
    <property type="match status" value="1"/>
</dbReference>